<protein>
    <submittedName>
        <fullName evidence="2">Uncharacterized protein</fullName>
    </submittedName>
</protein>
<reference evidence="2" key="1">
    <citation type="submission" date="2022-06" db="EMBL/GenBank/DDBJ databases">
        <title>Aeoliella straminimaris, a novel planctomycete from sediments.</title>
        <authorList>
            <person name="Vitorino I.R."/>
            <person name="Lage O.M."/>
        </authorList>
    </citation>
    <scope>NUCLEOTIDE SEQUENCE</scope>
    <source>
        <strain evidence="2">ICT_H6.2</strain>
    </source>
</reference>
<dbReference type="EMBL" id="JAMXLR010000026">
    <property type="protein sequence ID" value="MCO6043788.1"/>
    <property type="molecule type" value="Genomic_DNA"/>
</dbReference>
<feature type="chain" id="PRO_5040747135" evidence="1">
    <location>
        <begin position="23"/>
        <end position="807"/>
    </location>
</feature>
<organism evidence="2 3">
    <name type="scientific">Aeoliella straminimaris</name>
    <dbReference type="NCBI Taxonomy" id="2954799"/>
    <lineage>
        <taxon>Bacteria</taxon>
        <taxon>Pseudomonadati</taxon>
        <taxon>Planctomycetota</taxon>
        <taxon>Planctomycetia</taxon>
        <taxon>Pirellulales</taxon>
        <taxon>Lacipirellulaceae</taxon>
        <taxon>Aeoliella</taxon>
    </lineage>
</organism>
<accession>A0A9X2F8U1</accession>
<gene>
    <name evidence="2" type="ORF">NG895_07700</name>
</gene>
<keyword evidence="1" id="KW-0732">Signal</keyword>
<name>A0A9X2F8U1_9BACT</name>
<proteinExistence type="predicted"/>
<comment type="caution">
    <text evidence="2">The sequence shown here is derived from an EMBL/GenBank/DDBJ whole genome shotgun (WGS) entry which is preliminary data.</text>
</comment>
<dbReference type="AlphaFoldDB" id="A0A9X2F8U1"/>
<dbReference type="Proteomes" id="UP001155241">
    <property type="component" value="Unassembled WGS sequence"/>
</dbReference>
<evidence type="ECO:0000256" key="1">
    <source>
        <dbReference type="SAM" id="SignalP"/>
    </source>
</evidence>
<evidence type="ECO:0000313" key="2">
    <source>
        <dbReference type="EMBL" id="MCO6043788.1"/>
    </source>
</evidence>
<dbReference type="RefSeq" id="WP_252851893.1">
    <property type="nucleotide sequence ID" value="NZ_JAMXLR010000026.1"/>
</dbReference>
<keyword evidence="3" id="KW-1185">Reference proteome</keyword>
<evidence type="ECO:0000313" key="3">
    <source>
        <dbReference type="Proteomes" id="UP001155241"/>
    </source>
</evidence>
<feature type="signal peptide" evidence="1">
    <location>
        <begin position="1"/>
        <end position="22"/>
    </location>
</feature>
<sequence>MLPRTICIFATLLLILASSAIAETGRREVSGIYPHLAMFNDERECGTGAVVPWADRLWVVTYAPHSPEGSSDKLYEITPDLQQIVRAESIGGTPANRMIHRESQQLFIGPYAIDAERNVRAIPYSEMFGRPTGLARHLSDPASKIVFATMEEGIYEVDVDTLAVQELWADEQQECGRKAALPGYHGKGFYSAQGRYVYANNGDHAAAARVDPNVPSGVLATWDGQAEEWTVVRRNQFTEVTGPGGLEGNGAEDDRLWSIGWDNRSLILALLENGQWHSFRLPKTSHCYDGAHGWNTEWPRIRDIGEEKLLMTMHGQFWQFPKTFSAGNTAGIVPRSSYLKVIGDFCRWQDRVVFGCDDTARGEFLNKDPLKGGLAAPGQSQSNLWFVEPGKLDTFGPPLGRGAVWLNDDVPSYMASDPFLFSGFDRRSMYFTHQSSESLTLTIEVDTSGQGEWHELRREIVPPGEDFWVEFDSQQQGQWIRLSLDLDGHQVSAFFHYRDDDRRPEQAAEIFEGIAKPSGQATSSGLLYAQGDDMRSLRFLAEDDAGPLGCYELDGQLVLRQVEDEEGAAWMEQNVGITSPQIEVDSASLLYIDPDGNRWRLPKGNAMQDEAITGVMARVCREVCTERNLLNVGGTFYELPAPNAGGFAKLRPIATHDRQIHDYASYRGLLVMSGIDHNAEGDHIVRSEDGKCALWVGSVDDLWSLGKPRGQGGPWLDTQVEQGKASDPYLATGYDQTVLTLSHQHPRPVRIIVEADFTGTGEWATVAELDVQPSEELEYRFADGFGAYWLRFKSSENTVATAQLDYR</sequence>